<gene>
    <name evidence="1" type="ORF">RJN63_06805</name>
</gene>
<dbReference type="InterPro" id="IPR028959">
    <property type="entry name" value="Imm41"/>
</dbReference>
<protein>
    <submittedName>
        <fullName evidence="1">Imm41 family immunity protein</fullName>
    </submittedName>
</protein>
<evidence type="ECO:0000313" key="1">
    <source>
        <dbReference type="EMBL" id="MDT0336526.1"/>
    </source>
</evidence>
<proteinExistence type="predicted"/>
<sequence length="129" mass="15228">MNKCYKNLFRSLPGNDSWEGSFYKRLVEYGIWDEQEFWKFHKDLIDIAKLMKHRKVEWDIATAVVRLYVKIASLISSHFNANDIFKIQNLTDSEILEFYERLDLAVVGAFSGEILVESRFDLRNPFIDG</sequence>
<dbReference type="RefSeq" id="WP_310836604.1">
    <property type="nucleotide sequence ID" value="NZ_JAVLSM010000004.1"/>
</dbReference>
<reference evidence="1" key="1">
    <citation type="submission" date="2023-02" db="EMBL/GenBank/DDBJ databases">
        <title>Description of Herbaspirillum huttiense subsp. nephrolepsisexaltata and Herbaspirillum huttiense subsp. lycopersicon.</title>
        <authorList>
            <person name="Poudel M."/>
            <person name="Sharma A."/>
            <person name="Goss E."/>
            <person name="Tapia J.H."/>
            <person name="Harmon C.M."/>
            <person name="Jones J.B."/>
        </authorList>
    </citation>
    <scope>NUCLEOTIDE SEQUENCE</scope>
    <source>
        <strain evidence="1">NC40101</strain>
    </source>
</reference>
<comment type="caution">
    <text evidence="1">The sequence shown here is derived from an EMBL/GenBank/DDBJ whole genome shotgun (WGS) entry which is preliminary data.</text>
</comment>
<accession>A0AAE4G657</accession>
<name>A0AAE4G657_9BURK</name>
<dbReference type="EMBL" id="JAVRAA010000003">
    <property type="protein sequence ID" value="MDT0336526.1"/>
    <property type="molecule type" value="Genomic_DNA"/>
</dbReference>
<organism evidence="1">
    <name type="scientific">Herbaspirillum huttiense subsp. nephrolepidis</name>
    <dbReference type="NCBI Taxonomy" id="3075126"/>
    <lineage>
        <taxon>Bacteria</taxon>
        <taxon>Pseudomonadati</taxon>
        <taxon>Pseudomonadota</taxon>
        <taxon>Betaproteobacteria</taxon>
        <taxon>Burkholderiales</taxon>
        <taxon>Oxalobacteraceae</taxon>
        <taxon>Herbaspirillum</taxon>
    </lineage>
</organism>
<dbReference type="AlphaFoldDB" id="A0AAE4G657"/>
<dbReference type="Pfam" id="PF15592">
    <property type="entry name" value="Imm41"/>
    <property type="match status" value="1"/>
</dbReference>